<dbReference type="InterPro" id="IPR037079">
    <property type="entry name" value="AF2212/PG0164-like_sf"/>
</dbReference>
<organism evidence="1">
    <name type="scientific">freshwater metagenome</name>
    <dbReference type="NCBI Taxonomy" id="449393"/>
    <lineage>
        <taxon>unclassified sequences</taxon>
        <taxon>metagenomes</taxon>
        <taxon>ecological metagenomes</taxon>
    </lineage>
</organism>
<proteinExistence type="predicted"/>
<dbReference type="SUPFAM" id="SSF141694">
    <property type="entry name" value="AF2212/PG0164-like"/>
    <property type="match status" value="1"/>
</dbReference>
<sequence>MTIGESNWATSLFRESKSGSYILPLKKEIRSKEKITEGDLVSVCFTLADL</sequence>
<dbReference type="Gene3D" id="2.40.30.100">
    <property type="entry name" value="AF2212/PG0164-like"/>
    <property type="match status" value="1"/>
</dbReference>
<dbReference type="EMBL" id="CAEZWR010000010">
    <property type="protein sequence ID" value="CAB4654782.1"/>
    <property type="molecule type" value="Genomic_DNA"/>
</dbReference>
<evidence type="ECO:0000313" key="1">
    <source>
        <dbReference type="EMBL" id="CAB4654782.1"/>
    </source>
</evidence>
<protein>
    <submittedName>
        <fullName evidence="1">Unannotated protein</fullName>
    </submittedName>
</protein>
<dbReference type="Pfam" id="PF08922">
    <property type="entry name" value="DUF1905"/>
    <property type="match status" value="1"/>
</dbReference>
<reference evidence="1" key="1">
    <citation type="submission" date="2020-05" db="EMBL/GenBank/DDBJ databases">
        <authorList>
            <person name="Chiriac C."/>
            <person name="Salcher M."/>
            <person name="Ghai R."/>
            <person name="Kavagutti S V."/>
        </authorList>
    </citation>
    <scope>NUCLEOTIDE SEQUENCE</scope>
</reference>
<accession>A0A6J6KZD6</accession>
<gene>
    <name evidence="1" type="ORF">UFOPK2282_00152</name>
</gene>
<name>A0A6J6KZD6_9ZZZZ</name>
<dbReference type="InterPro" id="IPR015018">
    <property type="entry name" value="DUF1905"/>
</dbReference>
<dbReference type="AlphaFoldDB" id="A0A6J6KZD6"/>